<accession>A0AAT9GZ83</accession>
<protein>
    <recommendedName>
        <fullName evidence="3">Holin-X, holin superfamily III</fullName>
    </recommendedName>
</protein>
<keyword evidence="1" id="KW-0812">Transmembrane</keyword>
<sequence>MDQNNNIDFKDLWKKQSVNQPDMKDLLGRLKEFKAAGLRHLWITNMLLFATTAFIVFVWYYYQPEFISTKIGIVLVILAMIMYVGVYNGLLAGYKNIDTTQSNQEYLQRLILIRKKQQFMQSTILSLYFILLGVGIGLYMYEYTLRMTLVYALLTYGVVLLWIGVNWFYIRPKQINKQQAKINDLIGKFEEVNKQLEL</sequence>
<feature type="transmembrane region" description="Helical" evidence="1">
    <location>
        <begin position="147"/>
        <end position="169"/>
    </location>
</feature>
<dbReference type="EMBL" id="AP031573">
    <property type="protein sequence ID" value="BFM42520.1"/>
    <property type="molecule type" value="Genomic_DNA"/>
</dbReference>
<dbReference type="RefSeq" id="WP_369617664.1">
    <property type="nucleotide sequence ID" value="NZ_AP031573.1"/>
</dbReference>
<feature type="transmembrane region" description="Helical" evidence="1">
    <location>
        <begin position="119"/>
        <end position="141"/>
    </location>
</feature>
<reference evidence="2" key="1">
    <citation type="submission" date="2024-05" db="EMBL/GenBank/DDBJ databases">
        <title>Whole-Genome Sequence of CFS9, a Potential Fish Probiotic Isolated from the Body Surface of Silurus asotus.</title>
        <authorList>
            <person name="Kojima M."/>
            <person name="Tobioka K."/>
            <person name="Yokota K."/>
            <person name="Nakatani H."/>
            <person name="Hori K."/>
            <person name="Tamaru Y."/>
            <person name="Okazaki F."/>
        </authorList>
    </citation>
    <scope>NUCLEOTIDE SEQUENCE</scope>
    <source>
        <strain evidence="2">CFS9</strain>
    </source>
</reference>
<evidence type="ECO:0008006" key="3">
    <source>
        <dbReference type="Google" id="ProtNLM"/>
    </source>
</evidence>
<gene>
    <name evidence="2" type="ORF">CFS9_11610</name>
</gene>
<keyword evidence="1" id="KW-1133">Transmembrane helix</keyword>
<evidence type="ECO:0000313" key="2">
    <source>
        <dbReference type="EMBL" id="BFM42520.1"/>
    </source>
</evidence>
<proteinExistence type="predicted"/>
<evidence type="ECO:0000256" key="1">
    <source>
        <dbReference type="SAM" id="Phobius"/>
    </source>
</evidence>
<organism evidence="2">
    <name type="scientific">Flavobacterium sp. CFS9</name>
    <dbReference type="NCBI Taxonomy" id="3143118"/>
    <lineage>
        <taxon>Bacteria</taxon>
        <taxon>Pseudomonadati</taxon>
        <taxon>Bacteroidota</taxon>
        <taxon>Flavobacteriia</taxon>
        <taxon>Flavobacteriales</taxon>
        <taxon>Flavobacteriaceae</taxon>
        <taxon>Flavobacterium</taxon>
    </lineage>
</organism>
<keyword evidence="1" id="KW-0472">Membrane</keyword>
<name>A0AAT9GZ83_9FLAO</name>
<feature type="transmembrane region" description="Helical" evidence="1">
    <location>
        <begin position="41"/>
        <end position="61"/>
    </location>
</feature>
<feature type="transmembrane region" description="Helical" evidence="1">
    <location>
        <begin position="67"/>
        <end position="86"/>
    </location>
</feature>
<dbReference type="AlphaFoldDB" id="A0AAT9GZ83"/>